<keyword evidence="3" id="KW-1185">Reference proteome</keyword>
<dbReference type="AlphaFoldDB" id="A0A5B0NBP8"/>
<sequence>MRSTVNLLVYLTGHYPVSSIPEPLTRFNLTAHKRPTTPFDISAPEIAIEDDQQSAAPRTSAEPSSAVKPDPENQGNKVAFKLFSGQNNLQIIDLGTKKLEKEDPENLPPEVFVPVERILDVADEPKYKRKLKGKQIASVAVDLAGIREMAKQITVSILYHNLKKAIRSRGEKYHLMSKPHFNRPQHKCERKLPSYRAINRSLLAPGPLAILDHVKNSLP</sequence>
<name>A0A5B0NBP8_PUCGR</name>
<accession>A0A5B0NBP8</accession>
<feature type="compositionally biased region" description="Polar residues" evidence="1">
    <location>
        <begin position="53"/>
        <end position="63"/>
    </location>
</feature>
<evidence type="ECO:0000313" key="3">
    <source>
        <dbReference type="Proteomes" id="UP000324748"/>
    </source>
</evidence>
<reference evidence="2 3" key="1">
    <citation type="submission" date="2019-05" db="EMBL/GenBank/DDBJ databases">
        <title>Emergence of the Ug99 lineage of the wheat stem rust pathogen through somatic hybridization.</title>
        <authorList>
            <person name="Li F."/>
            <person name="Upadhyaya N.M."/>
            <person name="Sperschneider J."/>
            <person name="Matny O."/>
            <person name="Nguyen-Phuc H."/>
            <person name="Mago R."/>
            <person name="Raley C."/>
            <person name="Miller M.E."/>
            <person name="Silverstein K.A.T."/>
            <person name="Henningsen E."/>
            <person name="Hirsch C.D."/>
            <person name="Visser B."/>
            <person name="Pretorius Z.A."/>
            <person name="Steffenson B.J."/>
            <person name="Schwessinger B."/>
            <person name="Dodds P.N."/>
            <person name="Figueroa M."/>
        </authorList>
    </citation>
    <scope>NUCLEOTIDE SEQUENCE [LARGE SCALE GENOMIC DNA]</scope>
    <source>
        <strain evidence="2">21-0</strain>
    </source>
</reference>
<comment type="caution">
    <text evidence="2">The sequence shown here is derived from an EMBL/GenBank/DDBJ whole genome shotgun (WGS) entry which is preliminary data.</text>
</comment>
<dbReference type="OrthoDB" id="2507555at2759"/>
<organism evidence="2 3">
    <name type="scientific">Puccinia graminis f. sp. tritici</name>
    <dbReference type="NCBI Taxonomy" id="56615"/>
    <lineage>
        <taxon>Eukaryota</taxon>
        <taxon>Fungi</taxon>
        <taxon>Dikarya</taxon>
        <taxon>Basidiomycota</taxon>
        <taxon>Pucciniomycotina</taxon>
        <taxon>Pucciniomycetes</taxon>
        <taxon>Pucciniales</taxon>
        <taxon>Pucciniaceae</taxon>
        <taxon>Puccinia</taxon>
    </lineage>
</organism>
<dbReference type="Proteomes" id="UP000324748">
    <property type="component" value="Unassembled WGS sequence"/>
</dbReference>
<protein>
    <submittedName>
        <fullName evidence="2">Uncharacterized protein</fullName>
    </submittedName>
</protein>
<evidence type="ECO:0000256" key="1">
    <source>
        <dbReference type="SAM" id="MobiDB-lite"/>
    </source>
</evidence>
<gene>
    <name evidence="2" type="ORF">PGT21_007531</name>
</gene>
<dbReference type="EMBL" id="VSWC01000105">
    <property type="protein sequence ID" value="KAA1086667.1"/>
    <property type="molecule type" value="Genomic_DNA"/>
</dbReference>
<feature type="region of interest" description="Disordered" evidence="1">
    <location>
        <begin position="50"/>
        <end position="75"/>
    </location>
</feature>
<proteinExistence type="predicted"/>
<evidence type="ECO:0000313" key="2">
    <source>
        <dbReference type="EMBL" id="KAA1086667.1"/>
    </source>
</evidence>